<gene>
    <name evidence="2" type="ORF">Sam112_gp58</name>
</gene>
<dbReference type="EMBL" id="MN604230">
    <property type="protein sequence ID" value="QGF21760.1"/>
    <property type="molecule type" value="Genomic_DNA"/>
</dbReference>
<evidence type="ECO:0000313" key="3">
    <source>
        <dbReference type="Proteomes" id="UP000343370"/>
    </source>
</evidence>
<reference evidence="2 3" key="1">
    <citation type="submission" date="2019-10" db="EMBL/GenBank/DDBJ databases">
        <authorList>
            <person name="Kazantseva O."/>
            <person name="Piligrimova E."/>
            <person name="Shadrin A."/>
            <person name="Zagorodny V."/>
        </authorList>
    </citation>
    <scope>NUCLEOTIDE SEQUENCE [LARGE SCALE GENOMIC DNA]</scope>
</reference>
<protein>
    <submittedName>
        <fullName evidence="2">DnaD domain-containing protein</fullName>
    </submittedName>
</protein>
<name>A0A5Q2F3Y9_9CAUD</name>
<organism evidence="2 3">
    <name type="scientific">Bacillus phage vB_BcM_Sam112</name>
    <dbReference type="NCBI Taxonomy" id="2663324"/>
    <lineage>
        <taxon>Viruses</taxon>
        <taxon>Duplodnaviria</taxon>
        <taxon>Heunggongvirae</taxon>
        <taxon>Uroviricota</taxon>
        <taxon>Caudoviricetes</taxon>
        <taxon>Trautnerviridae</taxon>
        <taxon>Prospektnaukivirus</taxon>
        <taxon>Prospektnaukivirus sam112</taxon>
    </lineage>
</organism>
<sequence length="264" mass="31557">MAGYIAKHRSIMDHWLYTKPRKFSEYEAWDHLLMIANHTDHKFLLGRELIEVEAGQVVTSIRKLCERWKWSNTKVVEFLNLLESDNMIVVKKDTKKTVITIVNWGFYQLSEEKKRHENDTKTTQKHTINNDNKDNKKDIKEISSEKPKRKKYSFDDTHMKIGQFLFEKIRENFPNTKEPNFDMWANEVRLMMEKDNRSKRDIHDVIVWTANNSFWRKNILSTDKLRKQFDKLLIEMQDDKKPKVQRKVKGVDIEALKAGLDLSE</sequence>
<accession>A0A5Q2F3Y9</accession>
<feature type="compositionally biased region" description="Basic and acidic residues" evidence="1">
    <location>
        <begin position="131"/>
        <end position="151"/>
    </location>
</feature>
<proteinExistence type="predicted"/>
<keyword evidence="3" id="KW-1185">Reference proteome</keyword>
<dbReference type="Proteomes" id="UP000343370">
    <property type="component" value="Segment"/>
</dbReference>
<evidence type="ECO:0000313" key="2">
    <source>
        <dbReference type="EMBL" id="QGF21760.1"/>
    </source>
</evidence>
<evidence type="ECO:0000256" key="1">
    <source>
        <dbReference type="SAM" id="MobiDB-lite"/>
    </source>
</evidence>
<feature type="region of interest" description="Disordered" evidence="1">
    <location>
        <begin position="115"/>
        <end position="151"/>
    </location>
</feature>